<proteinExistence type="predicted"/>
<dbReference type="EMBL" id="BJWI01000042">
    <property type="protein sequence ID" value="GEM02533.1"/>
    <property type="molecule type" value="Genomic_DNA"/>
</dbReference>
<evidence type="ECO:0000313" key="2">
    <source>
        <dbReference type="EMBL" id="SFP68365.1"/>
    </source>
</evidence>
<evidence type="ECO:0000313" key="1">
    <source>
        <dbReference type="EMBL" id="GEM02533.1"/>
    </source>
</evidence>
<organism evidence="2 3">
    <name type="scientific">Halolactibacillus halophilus</name>
    <dbReference type="NCBI Taxonomy" id="306540"/>
    <lineage>
        <taxon>Bacteria</taxon>
        <taxon>Bacillati</taxon>
        <taxon>Bacillota</taxon>
        <taxon>Bacilli</taxon>
        <taxon>Bacillales</taxon>
        <taxon>Bacillaceae</taxon>
        <taxon>Halolactibacillus</taxon>
    </lineage>
</organism>
<evidence type="ECO:0000313" key="3">
    <source>
        <dbReference type="Proteomes" id="UP000242243"/>
    </source>
</evidence>
<reference evidence="2 3" key="1">
    <citation type="submission" date="2016-10" db="EMBL/GenBank/DDBJ databases">
        <authorList>
            <person name="de Groot N.N."/>
        </authorList>
    </citation>
    <scope>NUCLEOTIDE SEQUENCE [LARGE SCALE GENOMIC DNA]</scope>
    <source>
        <strain evidence="2 3">DSM 17073</strain>
    </source>
</reference>
<sequence>MEHYKQIPDHLATKTTLLKIHHRKITEQTKVRGTVSLYTPHGHKTFNLYAIEDAIPIKKRHVEIKHVHLTDKTLSEALYIINKSAKKSRDAKNLAYLLGDHQTTQSQKSRQQNLYKLKDKTLAILAAQGKLIYLGYHEMDDDYLYLYRFGEYTFHIPKQAEGNPPLLNDLSEPISSEQTRKTTLRFREAQALIQRFLKENSKAYK</sequence>
<dbReference type="EMBL" id="FOXC01000042">
    <property type="protein sequence ID" value="SFP68365.1"/>
    <property type="molecule type" value="Genomic_DNA"/>
</dbReference>
<dbReference type="OrthoDB" id="2875474at2"/>
<name>A0A1I5SCA9_9BACI</name>
<gene>
    <name evidence="1" type="ORF">HHA03_20650</name>
    <name evidence="2" type="ORF">SAMN05421839_1429</name>
</gene>
<accession>A0A1I5SCA9</accession>
<keyword evidence="4" id="KW-1185">Reference proteome</keyword>
<dbReference type="Proteomes" id="UP000242243">
    <property type="component" value="Unassembled WGS sequence"/>
</dbReference>
<evidence type="ECO:0000313" key="4">
    <source>
        <dbReference type="Proteomes" id="UP000321547"/>
    </source>
</evidence>
<reference evidence="1 4" key="2">
    <citation type="submission" date="2019-07" db="EMBL/GenBank/DDBJ databases">
        <title>Whole genome shotgun sequence of Halolactibacillus halophilus NBRC 100868.</title>
        <authorList>
            <person name="Hosoyama A."/>
            <person name="Uohara A."/>
            <person name="Ohji S."/>
            <person name="Ichikawa N."/>
        </authorList>
    </citation>
    <scope>NUCLEOTIDE SEQUENCE [LARGE SCALE GENOMIC DNA]</scope>
    <source>
        <strain evidence="1 4">NBRC 100868</strain>
    </source>
</reference>
<dbReference type="Proteomes" id="UP000321547">
    <property type="component" value="Unassembled WGS sequence"/>
</dbReference>
<dbReference type="AlphaFoldDB" id="A0A1I5SCA9"/>
<dbReference type="RefSeq" id="WP_089833532.1">
    <property type="nucleotide sequence ID" value="NZ_BJWI01000042.1"/>
</dbReference>
<protein>
    <submittedName>
        <fullName evidence="2">Uncharacterized protein</fullName>
    </submittedName>
</protein>